<dbReference type="InterPro" id="IPR012340">
    <property type="entry name" value="NA-bd_OB-fold"/>
</dbReference>
<protein>
    <recommendedName>
        <fullName evidence="4">Replication factor A C-terminal domain-containing protein</fullName>
    </recommendedName>
</protein>
<dbReference type="AlphaFoldDB" id="A0AA35Y7J9"/>
<evidence type="ECO:0000313" key="3">
    <source>
        <dbReference type="Proteomes" id="UP001177003"/>
    </source>
</evidence>
<dbReference type="PANTHER" id="PTHR48463:SF1">
    <property type="entry name" value="DUF223 DOMAIN-CONTAINING PROTEIN"/>
    <property type="match status" value="1"/>
</dbReference>
<accession>A0AA35Y7J9</accession>
<reference evidence="2" key="1">
    <citation type="submission" date="2023-04" db="EMBL/GenBank/DDBJ databases">
        <authorList>
            <person name="Vijverberg K."/>
            <person name="Xiong W."/>
            <person name="Schranz E."/>
        </authorList>
    </citation>
    <scope>NUCLEOTIDE SEQUENCE</scope>
</reference>
<gene>
    <name evidence="2" type="ORF">LSALG_LOCUS4381</name>
</gene>
<name>A0AA35Y7J9_LACSI</name>
<dbReference type="PANTHER" id="PTHR48463">
    <property type="entry name" value="DUF223 DOMAIN-CONTAINING PROTEIN"/>
    <property type="match status" value="1"/>
</dbReference>
<sequence length="382" mass="43430">MSSISELKTDGIGGPLQVRILRKLKHDLRRYETWYLAVDRFGDAIQILGQRTNQSYIESALNLSQYYTVSDYSCPMLDKYKKFLQNDLYIDVGLMSMIEQIPDTLTIPKNWFHFVSKPQLIELGDTPSYYPGALRHGSSHATHVYVNPDIPETTSLINLYTGPSRPMPPLAGIPSTLHDMRKKTRSELLDKMFLVRASIKDIVFQNSWYQTTCPICKDPIFRRGEKWFCSAHGHIDKPKYIYKFFVIITDATDTIQEAISETSCCKLLRSPLDKFISNNPLTNGNIPPVNITNERGNTKTMSIQMLRASTPENIRFIIIDHDTLTTMSYTSIPTTPAPTRMTRARQNDTSPESSAANQNVARPLSYDLTGATPTDSRKQMKK</sequence>
<feature type="compositionally biased region" description="Polar residues" evidence="1">
    <location>
        <begin position="347"/>
        <end position="360"/>
    </location>
</feature>
<dbReference type="EMBL" id="OX465086">
    <property type="protein sequence ID" value="CAI9263702.1"/>
    <property type="molecule type" value="Genomic_DNA"/>
</dbReference>
<dbReference type="SUPFAM" id="SSF50249">
    <property type="entry name" value="Nucleic acid-binding proteins"/>
    <property type="match status" value="1"/>
</dbReference>
<feature type="region of interest" description="Disordered" evidence="1">
    <location>
        <begin position="329"/>
        <end position="382"/>
    </location>
</feature>
<evidence type="ECO:0008006" key="4">
    <source>
        <dbReference type="Google" id="ProtNLM"/>
    </source>
</evidence>
<dbReference type="Gene3D" id="2.40.50.140">
    <property type="entry name" value="Nucleic acid-binding proteins"/>
    <property type="match status" value="1"/>
</dbReference>
<organism evidence="2 3">
    <name type="scientific">Lactuca saligna</name>
    <name type="common">Willowleaf lettuce</name>
    <dbReference type="NCBI Taxonomy" id="75948"/>
    <lineage>
        <taxon>Eukaryota</taxon>
        <taxon>Viridiplantae</taxon>
        <taxon>Streptophyta</taxon>
        <taxon>Embryophyta</taxon>
        <taxon>Tracheophyta</taxon>
        <taxon>Spermatophyta</taxon>
        <taxon>Magnoliopsida</taxon>
        <taxon>eudicotyledons</taxon>
        <taxon>Gunneridae</taxon>
        <taxon>Pentapetalae</taxon>
        <taxon>asterids</taxon>
        <taxon>campanulids</taxon>
        <taxon>Asterales</taxon>
        <taxon>Asteraceae</taxon>
        <taxon>Cichorioideae</taxon>
        <taxon>Cichorieae</taxon>
        <taxon>Lactucinae</taxon>
        <taxon>Lactuca</taxon>
    </lineage>
</organism>
<dbReference type="Proteomes" id="UP001177003">
    <property type="component" value="Chromosome 0"/>
</dbReference>
<keyword evidence="3" id="KW-1185">Reference proteome</keyword>
<evidence type="ECO:0000313" key="2">
    <source>
        <dbReference type="EMBL" id="CAI9263702.1"/>
    </source>
</evidence>
<proteinExistence type="predicted"/>
<evidence type="ECO:0000256" key="1">
    <source>
        <dbReference type="SAM" id="MobiDB-lite"/>
    </source>
</evidence>